<dbReference type="Proteomes" id="UP000515947">
    <property type="component" value="Chromosome"/>
</dbReference>
<organism evidence="3 4">
    <name type="scientific">Nocardioides mesophilus</name>
    <dbReference type="NCBI Taxonomy" id="433659"/>
    <lineage>
        <taxon>Bacteria</taxon>
        <taxon>Bacillati</taxon>
        <taxon>Actinomycetota</taxon>
        <taxon>Actinomycetes</taxon>
        <taxon>Propionibacteriales</taxon>
        <taxon>Nocardioidaceae</taxon>
        <taxon>Nocardioides</taxon>
    </lineage>
</organism>
<comment type="similarity">
    <text evidence="1">Belongs to the short-chain dehydrogenases/reductases (SDR) family.</text>
</comment>
<dbReference type="CDD" id="cd05233">
    <property type="entry name" value="SDR_c"/>
    <property type="match status" value="1"/>
</dbReference>
<dbReference type="PANTHER" id="PTHR43669:SF3">
    <property type="entry name" value="ALCOHOL DEHYDROGENASE, PUTATIVE (AFU_ORTHOLOGUE AFUA_3G03445)-RELATED"/>
    <property type="match status" value="1"/>
</dbReference>
<evidence type="ECO:0000313" key="4">
    <source>
        <dbReference type="Proteomes" id="UP000515947"/>
    </source>
</evidence>
<accession>A0A7G9R9Z4</accession>
<protein>
    <submittedName>
        <fullName evidence="3">SDR family oxidoreductase</fullName>
    </submittedName>
</protein>
<evidence type="ECO:0000256" key="2">
    <source>
        <dbReference type="ARBA" id="ARBA00023002"/>
    </source>
</evidence>
<dbReference type="SUPFAM" id="SSF51735">
    <property type="entry name" value="NAD(P)-binding Rossmann-fold domains"/>
    <property type="match status" value="1"/>
</dbReference>
<proteinExistence type="inferred from homology"/>
<keyword evidence="4" id="KW-1185">Reference proteome</keyword>
<dbReference type="PRINTS" id="PR00081">
    <property type="entry name" value="GDHRDH"/>
</dbReference>
<dbReference type="EMBL" id="CP060713">
    <property type="protein sequence ID" value="QNN52419.1"/>
    <property type="molecule type" value="Genomic_DNA"/>
</dbReference>
<keyword evidence="2" id="KW-0560">Oxidoreductase</keyword>
<evidence type="ECO:0000313" key="3">
    <source>
        <dbReference type="EMBL" id="QNN52419.1"/>
    </source>
</evidence>
<dbReference type="KEGG" id="nmes:H9L09_18395"/>
<dbReference type="AlphaFoldDB" id="A0A7G9R9Z4"/>
<dbReference type="RefSeq" id="WP_187578261.1">
    <property type="nucleotide sequence ID" value="NZ_CP060713.1"/>
</dbReference>
<dbReference type="GO" id="GO:0016491">
    <property type="term" value="F:oxidoreductase activity"/>
    <property type="evidence" value="ECO:0007669"/>
    <property type="project" value="UniProtKB-KW"/>
</dbReference>
<gene>
    <name evidence="3" type="ORF">H9L09_18395</name>
</gene>
<sequence length="218" mass="22628">MAAPVIVVVGAGPGLGAALARRYGREGYAVALVARSPGRLEELGTALQAEGITAGWTAADLTDEGALRAAVTRFGGFSGSIDVLHYNPSVFRERDPLELTAAELLQDVHVGVGGLLTALQAARPFMAAGGRVSATGSMAADAPWHRAASLGVQKAALRNLVRSIDATLRPDGIRAVSVTVNGTLEAGTAFDPDRVAQALFDAARQPEESWRVELPYDG</sequence>
<dbReference type="InterPro" id="IPR036291">
    <property type="entry name" value="NAD(P)-bd_dom_sf"/>
</dbReference>
<dbReference type="Gene3D" id="3.40.50.720">
    <property type="entry name" value="NAD(P)-binding Rossmann-like Domain"/>
    <property type="match status" value="1"/>
</dbReference>
<evidence type="ECO:0000256" key="1">
    <source>
        <dbReference type="ARBA" id="ARBA00006484"/>
    </source>
</evidence>
<reference evidence="3 4" key="1">
    <citation type="submission" date="2020-08" db="EMBL/GenBank/DDBJ databases">
        <title>Genome sequence of Nocardioides mesophilus KACC 16243T.</title>
        <authorList>
            <person name="Hyun D.-W."/>
            <person name="Bae J.-W."/>
        </authorList>
    </citation>
    <scope>NUCLEOTIDE SEQUENCE [LARGE SCALE GENOMIC DNA]</scope>
    <source>
        <strain evidence="3 4">KACC 16243</strain>
    </source>
</reference>
<name>A0A7G9R9Z4_9ACTN</name>
<dbReference type="PANTHER" id="PTHR43669">
    <property type="entry name" value="5-KETO-D-GLUCONATE 5-REDUCTASE"/>
    <property type="match status" value="1"/>
</dbReference>
<dbReference type="InterPro" id="IPR002347">
    <property type="entry name" value="SDR_fam"/>
</dbReference>
<dbReference type="Pfam" id="PF00106">
    <property type="entry name" value="adh_short"/>
    <property type="match status" value="1"/>
</dbReference>